<feature type="chain" id="PRO_5046635673" evidence="1">
    <location>
        <begin position="30"/>
        <end position="454"/>
    </location>
</feature>
<dbReference type="Pfam" id="PF07366">
    <property type="entry name" value="SnoaL"/>
    <property type="match status" value="1"/>
</dbReference>
<dbReference type="PANTHER" id="PTHR42060:SF1">
    <property type="entry name" value="NHL REPEAT-CONTAINING PROTEIN"/>
    <property type="match status" value="1"/>
</dbReference>
<dbReference type="InterPro" id="IPR052998">
    <property type="entry name" value="Hetero-Diels-Alderase-like"/>
</dbReference>
<dbReference type="InterPro" id="IPR009959">
    <property type="entry name" value="Cyclase_SnoaL-like"/>
</dbReference>
<name>A0ABW1KTS4_9PROT</name>
<sequence length="454" mass="47900">MIVRQYFHPAIALFITAALILSAASPAAALGGDSIADRIGAALADNDAAGLSALLAPDFVDQSEDFLGDGGLLRQLNEFNAAMPDAQVEISVSKENDGVIAINRTIHGVAETDLMGHTPPPMPLRIEAMDFFTIEDGLIASRRGLIDRIGILRQLTMPFPANAPASDARVHEVAQFNPGEFPEGLIADGDGGLLMTMLFDNKILSVSPDGRLDIFAHLPFASDPATQQGTMCIAKDKDGAIYITVQSKTPESHGLWRLDANGAARAVAVLPQGAIPNGLDVDDKGRVYIADSSGAIWQWLPGASEAAVWASGELVRRRPFIGNLPGPNGLKVKKNFVYVTVSDTAFYVRIPIRKDGSAGDAELIAAGAPGDDFTIDGDGAAYVTTHPFNSVLKVTKKGVEEVVADVEDGVIGPTSAAFVETPNGPVLYVVTDGGLYAPIPGVEIMPKLLRIEID</sequence>
<dbReference type="SUPFAM" id="SSF63829">
    <property type="entry name" value="Calcium-dependent phosphotriesterase"/>
    <property type="match status" value="1"/>
</dbReference>
<dbReference type="InterPro" id="IPR032710">
    <property type="entry name" value="NTF2-like_dom_sf"/>
</dbReference>
<protein>
    <submittedName>
        <fullName evidence="2">Ester cyclase</fullName>
    </submittedName>
</protein>
<dbReference type="InterPro" id="IPR011042">
    <property type="entry name" value="6-blade_b-propeller_TolB-like"/>
</dbReference>
<feature type="signal peptide" evidence="1">
    <location>
        <begin position="1"/>
        <end position="29"/>
    </location>
</feature>
<dbReference type="SUPFAM" id="SSF54427">
    <property type="entry name" value="NTF2-like"/>
    <property type="match status" value="1"/>
</dbReference>
<proteinExistence type="predicted"/>
<comment type="caution">
    <text evidence="2">The sequence shown here is derived from an EMBL/GenBank/DDBJ whole genome shotgun (WGS) entry which is preliminary data.</text>
</comment>
<gene>
    <name evidence="2" type="ORF">ACFMB1_08195</name>
</gene>
<reference evidence="2 3" key="1">
    <citation type="submission" date="2024-09" db="EMBL/GenBank/DDBJ databases">
        <authorList>
            <person name="Zhang Z.-H."/>
        </authorList>
    </citation>
    <scope>NUCLEOTIDE SEQUENCE [LARGE SCALE GENOMIC DNA]</scope>
    <source>
        <strain evidence="2 3">HHTR114</strain>
    </source>
</reference>
<dbReference type="Gene3D" id="3.10.450.50">
    <property type="match status" value="1"/>
</dbReference>
<accession>A0ABW1KTS4</accession>
<evidence type="ECO:0000313" key="3">
    <source>
        <dbReference type="Proteomes" id="UP001596116"/>
    </source>
</evidence>
<dbReference type="RefSeq" id="WP_379879141.1">
    <property type="nucleotide sequence ID" value="NZ_JBHPON010000001.1"/>
</dbReference>
<evidence type="ECO:0000256" key="1">
    <source>
        <dbReference type="SAM" id="SignalP"/>
    </source>
</evidence>
<dbReference type="PANTHER" id="PTHR42060">
    <property type="entry name" value="NHL REPEAT-CONTAINING PROTEIN-RELATED"/>
    <property type="match status" value="1"/>
</dbReference>
<dbReference type="Proteomes" id="UP001596116">
    <property type="component" value="Unassembled WGS sequence"/>
</dbReference>
<organism evidence="2 3">
    <name type="scientific">Hyphococcus aureus</name>
    <dbReference type="NCBI Taxonomy" id="2666033"/>
    <lineage>
        <taxon>Bacteria</taxon>
        <taxon>Pseudomonadati</taxon>
        <taxon>Pseudomonadota</taxon>
        <taxon>Alphaproteobacteria</taxon>
        <taxon>Parvularculales</taxon>
        <taxon>Parvularculaceae</taxon>
        <taxon>Hyphococcus</taxon>
    </lineage>
</organism>
<evidence type="ECO:0000313" key="2">
    <source>
        <dbReference type="EMBL" id="MFC6035518.1"/>
    </source>
</evidence>
<keyword evidence="1" id="KW-0732">Signal</keyword>
<dbReference type="Gene3D" id="2.120.10.30">
    <property type="entry name" value="TolB, C-terminal domain"/>
    <property type="match status" value="1"/>
</dbReference>
<dbReference type="EMBL" id="JBHPON010000001">
    <property type="protein sequence ID" value="MFC6035518.1"/>
    <property type="molecule type" value="Genomic_DNA"/>
</dbReference>
<keyword evidence="3" id="KW-1185">Reference proteome</keyword>